<accession>A0A0K1QJM4</accession>
<dbReference type="RefSeq" id="WP_017341522.1">
    <property type="nucleotide sequence ID" value="NZ_CP010945.1"/>
</dbReference>
<evidence type="ECO:0000313" key="2">
    <source>
        <dbReference type="EMBL" id="AKV05650.1"/>
    </source>
</evidence>
<name>A0A0K1QJM4_PSEFL</name>
<reference evidence="2 3" key="1">
    <citation type="journal article" date="2012" name="J. Bacteriol.">
        <title>Draft genome sequence of the cyanide-utilizing bacterium Pseudomonas fluorescens strain NCIMB 11764.</title>
        <authorList>
            <person name="Vilo C.A."/>
            <person name="Benedik M.J."/>
            <person name="Kunz D.A."/>
            <person name="Dong Q."/>
        </authorList>
    </citation>
    <scope>NUCLEOTIDE SEQUENCE [LARGE SCALE GENOMIC DNA]</scope>
    <source>
        <strain evidence="2 3">NCIMB 11764</strain>
    </source>
</reference>
<evidence type="ECO:0000313" key="3">
    <source>
        <dbReference type="Proteomes" id="UP000017175"/>
    </source>
</evidence>
<evidence type="ECO:0000256" key="1">
    <source>
        <dbReference type="SAM" id="SignalP"/>
    </source>
</evidence>
<protein>
    <submittedName>
        <fullName evidence="2">Uncharacterized protein</fullName>
    </submittedName>
</protein>
<dbReference type="EMBL" id="CP010945">
    <property type="protein sequence ID" value="AKV05650.1"/>
    <property type="molecule type" value="Genomic_DNA"/>
</dbReference>
<feature type="signal peptide" evidence="1">
    <location>
        <begin position="1"/>
        <end position="21"/>
    </location>
</feature>
<sequence length="201" mass="20828">MASRKCALIIVSLCTVASTFAKETQIIGVDGHTLTLKTKSWSRPVAESATALFTAKDKAFSLYVADVGVDTDDGWLSPDKKTLLVSQAIYGSVVGQDGEVFNAGGAAGSGSGTGIGILVPDLPLIADQARAGNTLKAGTANSEKFDEQIRFLTGLGKPIKSVKAAVIVPSSVAPKISKSNADGLHPRIETDTAETAEIHLM</sequence>
<proteinExistence type="predicted"/>
<keyword evidence="1" id="KW-0732">Signal</keyword>
<gene>
    <name evidence="2" type="ORF">B723_04270</name>
</gene>
<dbReference type="AlphaFoldDB" id="A0A0K1QJM4"/>
<feature type="chain" id="PRO_5005467360" evidence="1">
    <location>
        <begin position="22"/>
        <end position="201"/>
    </location>
</feature>
<organism evidence="2 3">
    <name type="scientific">Pseudomonas fluorescens NCIMB 11764</name>
    <dbReference type="NCBI Taxonomy" id="1221522"/>
    <lineage>
        <taxon>Bacteria</taxon>
        <taxon>Pseudomonadati</taxon>
        <taxon>Pseudomonadota</taxon>
        <taxon>Gammaproteobacteria</taxon>
        <taxon>Pseudomonadales</taxon>
        <taxon>Pseudomonadaceae</taxon>
        <taxon>Pseudomonas</taxon>
    </lineage>
</organism>
<dbReference type="Proteomes" id="UP000017175">
    <property type="component" value="Chromosome"/>
</dbReference>